<feature type="binding site" evidence="8">
    <location>
        <position position="309"/>
    </location>
    <ligand>
        <name>ATP</name>
        <dbReference type="ChEBI" id="CHEBI:30616"/>
    </ligand>
</feature>
<dbReference type="PANTHER" id="PTHR43284:SF1">
    <property type="entry name" value="ASPARAGINE SYNTHETASE"/>
    <property type="match status" value="1"/>
</dbReference>
<comment type="catalytic activity">
    <reaction evidence="7">
        <text>L-aspartate + L-glutamine + ATP + H2O = L-asparagine + L-glutamate + AMP + diphosphate + H(+)</text>
        <dbReference type="Rhea" id="RHEA:12228"/>
        <dbReference type="ChEBI" id="CHEBI:15377"/>
        <dbReference type="ChEBI" id="CHEBI:15378"/>
        <dbReference type="ChEBI" id="CHEBI:29985"/>
        <dbReference type="ChEBI" id="CHEBI:29991"/>
        <dbReference type="ChEBI" id="CHEBI:30616"/>
        <dbReference type="ChEBI" id="CHEBI:33019"/>
        <dbReference type="ChEBI" id="CHEBI:58048"/>
        <dbReference type="ChEBI" id="CHEBI:58359"/>
        <dbReference type="ChEBI" id="CHEBI:456215"/>
        <dbReference type="EC" id="6.3.5.4"/>
    </reaction>
</comment>
<dbReference type="InterPro" id="IPR029055">
    <property type="entry name" value="Ntn_hydrolases_N"/>
</dbReference>
<dbReference type="Proteomes" id="UP000233256">
    <property type="component" value="Unassembled WGS sequence"/>
</dbReference>
<dbReference type="CDD" id="cd00712">
    <property type="entry name" value="AsnB"/>
    <property type="match status" value="1"/>
</dbReference>
<dbReference type="SUPFAM" id="SSF52402">
    <property type="entry name" value="Adenine nucleotide alpha hydrolases-like"/>
    <property type="match status" value="1"/>
</dbReference>
<dbReference type="EC" id="6.3.5.4" evidence="3"/>
<dbReference type="AlphaFoldDB" id="A0A2N1PJQ9"/>
<evidence type="ECO:0000256" key="6">
    <source>
        <dbReference type="ARBA" id="ARBA00022962"/>
    </source>
</evidence>
<dbReference type="InterPro" id="IPR033738">
    <property type="entry name" value="AsnB_N"/>
</dbReference>
<evidence type="ECO:0000256" key="5">
    <source>
        <dbReference type="ARBA" id="ARBA00022840"/>
    </source>
</evidence>
<feature type="binding site" evidence="8">
    <location>
        <position position="120"/>
    </location>
    <ligand>
        <name>L-glutamine</name>
        <dbReference type="ChEBI" id="CHEBI:58359"/>
    </ligand>
</feature>
<dbReference type="PANTHER" id="PTHR43284">
    <property type="entry name" value="ASPARAGINE SYNTHETASE (GLUTAMINE-HYDROLYZING)"/>
    <property type="match status" value="1"/>
</dbReference>
<feature type="site" description="Important for beta-aspartyl-AMP intermediate formation" evidence="9">
    <location>
        <position position="385"/>
    </location>
</feature>
<evidence type="ECO:0000256" key="8">
    <source>
        <dbReference type="PIRSR" id="PIRSR001589-2"/>
    </source>
</evidence>
<dbReference type="Gene3D" id="3.40.50.620">
    <property type="entry name" value="HUPs"/>
    <property type="match status" value="2"/>
</dbReference>
<dbReference type="Pfam" id="PF00733">
    <property type="entry name" value="Asn_synthase"/>
    <property type="match status" value="1"/>
</dbReference>
<dbReference type="PROSITE" id="PS51278">
    <property type="entry name" value="GATASE_TYPE_2"/>
    <property type="match status" value="1"/>
</dbReference>
<keyword evidence="4 8" id="KW-0547">Nucleotide-binding</keyword>
<keyword evidence="5 8" id="KW-0067">ATP-binding</keyword>
<sequence>MCGICGLILSHRGMLSEALSDAKGEQGPSAFGNACRPAEWVRGFAARMIHRGPDDQGFLFQPPAFLGMRRLSVIDLSTGHQPIFTEDGRYGLVFNGEIYNYQEIREGLIARGHELHTNSDSEVIVHLFEEKGIQALSDLAGMFAIAIWDKERKSLFLARDRVGKKPLYIWRAPWGLAFASELKCMAFHPDFPTEVDPVAIHHYLGLGYVPAPSTPFRDVTKLLPGHWLTYEAETEDIRSGCYWRPETRVSAWTFPQACEAVRGALELSVRQRMISDVPLGAFLSGGVDSATVVALMSSLSSEPVRTFSIGFADARFDESGMAEKMARRFGAIHQTEIVDPRKGVECTLPLLAYHYDEPYGDSSALPTWHLSRLASSSVTVALTGDGGDEVFGGYDRYRAALGLDALQANPVSRFLMRFLAGFPMPDTRARTMMNRIRRFIESAGKTPEQAYEGWIGIFPEQEKGDLYTDWMNRVTRGYRSSDYIYAHMNGSDADLLSRLMICDTRTYLPGDLLPKVDIASMGHSLECRAPFLDHRLIDLVGTMPSHFKAGFFRSKIILRETFSRELPSELLRASKRGFGIPVDDWFRGELHQWSRDVLLDPVARSRNWFRPEGVLNLLKRHQENGGMGARIWHLVMLELWARAYLDKSFGN</sequence>
<accession>A0A2N1PJQ9</accession>
<dbReference type="InterPro" id="IPR014729">
    <property type="entry name" value="Rossmann-like_a/b/a_fold"/>
</dbReference>
<dbReference type="PIRSF" id="PIRSF001589">
    <property type="entry name" value="Asn_synthetase_glu-h"/>
    <property type="match status" value="1"/>
</dbReference>
<gene>
    <name evidence="11" type="primary">asnB</name>
    <name evidence="11" type="ORF">CVV64_18165</name>
</gene>
<evidence type="ECO:0000313" key="12">
    <source>
        <dbReference type="Proteomes" id="UP000233256"/>
    </source>
</evidence>
<dbReference type="NCBIfam" id="TIGR01536">
    <property type="entry name" value="asn_synth_AEB"/>
    <property type="match status" value="1"/>
</dbReference>
<protein>
    <recommendedName>
        <fullName evidence="3">asparagine synthase (glutamine-hydrolyzing)</fullName>
        <ecNumber evidence="3">6.3.5.4</ecNumber>
    </recommendedName>
</protein>
<evidence type="ECO:0000256" key="1">
    <source>
        <dbReference type="ARBA" id="ARBA00005187"/>
    </source>
</evidence>
<proteinExistence type="inferred from homology"/>
<comment type="caution">
    <text evidence="11">The sequence shown here is derived from an EMBL/GenBank/DDBJ whole genome shotgun (WGS) entry which is preliminary data.</text>
</comment>
<dbReference type="InterPro" id="IPR001962">
    <property type="entry name" value="Asn_synthase"/>
</dbReference>
<reference evidence="11 12" key="1">
    <citation type="journal article" date="2017" name="ISME J.">
        <title>Potential for microbial H2 and metal transformations associated with novel bacteria and archaea in deep terrestrial subsurface sediments.</title>
        <authorList>
            <person name="Hernsdorf A.W."/>
            <person name="Amano Y."/>
            <person name="Miyakawa K."/>
            <person name="Ise K."/>
            <person name="Suzuki Y."/>
            <person name="Anantharaman K."/>
            <person name="Probst A."/>
            <person name="Burstein D."/>
            <person name="Thomas B.C."/>
            <person name="Banfield J.F."/>
        </authorList>
    </citation>
    <scope>NUCLEOTIDE SEQUENCE [LARGE SCALE GENOMIC DNA]</scope>
    <source>
        <strain evidence="11">HGW-Wallbacteria-1</strain>
    </source>
</reference>
<keyword evidence="6" id="KW-0315">Glutamine amidotransferase</keyword>
<dbReference type="Pfam" id="PF13537">
    <property type="entry name" value="GATase_7"/>
    <property type="match status" value="1"/>
</dbReference>
<evidence type="ECO:0000259" key="10">
    <source>
        <dbReference type="PROSITE" id="PS51278"/>
    </source>
</evidence>
<dbReference type="GO" id="GO:0005829">
    <property type="term" value="C:cytosol"/>
    <property type="evidence" value="ECO:0007669"/>
    <property type="project" value="TreeGrafter"/>
</dbReference>
<evidence type="ECO:0000256" key="7">
    <source>
        <dbReference type="ARBA" id="ARBA00048741"/>
    </source>
</evidence>
<dbReference type="CDD" id="cd01991">
    <property type="entry name" value="Asn_synthase_B_C"/>
    <property type="match status" value="1"/>
</dbReference>
<dbReference type="InterPro" id="IPR006426">
    <property type="entry name" value="Asn_synth_AEB"/>
</dbReference>
<dbReference type="GO" id="GO:0004066">
    <property type="term" value="F:asparagine synthase (glutamine-hydrolyzing) activity"/>
    <property type="evidence" value="ECO:0007669"/>
    <property type="project" value="UniProtKB-EC"/>
</dbReference>
<name>A0A2N1PJQ9_9BACT</name>
<evidence type="ECO:0000256" key="9">
    <source>
        <dbReference type="PIRSR" id="PIRSR001589-3"/>
    </source>
</evidence>
<dbReference type="GO" id="GO:0006529">
    <property type="term" value="P:asparagine biosynthetic process"/>
    <property type="evidence" value="ECO:0007669"/>
    <property type="project" value="InterPro"/>
</dbReference>
<comment type="similarity">
    <text evidence="2">Belongs to the asparagine synthetase family.</text>
</comment>
<dbReference type="InterPro" id="IPR051786">
    <property type="entry name" value="ASN_synthetase/amidase"/>
</dbReference>
<organism evidence="11 12">
    <name type="scientific">Candidatus Wallbacteria bacterium HGW-Wallbacteria-1</name>
    <dbReference type="NCBI Taxonomy" id="2013854"/>
    <lineage>
        <taxon>Bacteria</taxon>
        <taxon>Candidatus Walliibacteriota</taxon>
    </lineage>
</organism>
<dbReference type="GO" id="GO:0005524">
    <property type="term" value="F:ATP binding"/>
    <property type="evidence" value="ECO:0007669"/>
    <property type="project" value="UniProtKB-KW"/>
</dbReference>
<dbReference type="InterPro" id="IPR017932">
    <property type="entry name" value="GATase_2_dom"/>
</dbReference>
<evidence type="ECO:0000256" key="4">
    <source>
        <dbReference type="ARBA" id="ARBA00022741"/>
    </source>
</evidence>
<comment type="pathway">
    <text evidence="1">Amino-acid biosynthesis; L-asparagine biosynthesis; L-asparagine from L-aspartate (L-Gln route): step 1/1.</text>
</comment>
<feature type="domain" description="Glutamine amidotransferase type-2" evidence="10">
    <location>
        <begin position="2"/>
        <end position="233"/>
    </location>
</feature>
<dbReference type="EMBL" id="PGXC01000041">
    <property type="protein sequence ID" value="PKK88575.1"/>
    <property type="molecule type" value="Genomic_DNA"/>
</dbReference>
<dbReference type="Gene3D" id="3.60.20.10">
    <property type="entry name" value="Glutamine Phosphoribosylpyrophosphate, subunit 1, domain 1"/>
    <property type="match status" value="1"/>
</dbReference>
<dbReference type="SUPFAM" id="SSF56235">
    <property type="entry name" value="N-terminal nucleophile aminohydrolases (Ntn hydrolases)"/>
    <property type="match status" value="1"/>
</dbReference>
<evidence type="ECO:0000256" key="3">
    <source>
        <dbReference type="ARBA" id="ARBA00012737"/>
    </source>
</evidence>
<evidence type="ECO:0000256" key="2">
    <source>
        <dbReference type="ARBA" id="ARBA00005752"/>
    </source>
</evidence>
<evidence type="ECO:0000313" key="11">
    <source>
        <dbReference type="EMBL" id="PKK88575.1"/>
    </source>
</evidence>